<dbReference type="Proteomes" id="UP000054558">
    <property type="component" value="Unassembled WGS sequence"/>
</dbReference>
<dbReference type="AlphaFoldDB" id="A0A1Y1I021"/>
<dbReference type="EMBL" id="DF237093">
    <property type="protein sequence ID" value="GAQ83322.1"/>
    <property type="molecule type" value="Genomic_DNA"/>
</dbReference>
<organism evidence="1 2">
    <name type="scientific">Klebsormidium nitens</name>
    <name type="common">Green alga</name>
    <name type="synonym">Ulothrix nitens</name>
    <dbReference type="NCBI Taxonomy" id="105231"/>
    <lineage>
        <taxon>Eukaryota</taxon>
        <taxon>Viridiplantae</taxon>
        <taxon>Streptophyta</taxon>
        <taxon>Klebsormidiophyceae</taxon>
        <taxon>Klebsormidiales</taxon>
        <taxon>Klebsormidiaceae</taxon>
        <taxon>Klebsormidium</taxon>
    </lineage>
</organism>
<proteinExistence type="predicted"/>
<gene>
    <name evidence="1" type="ORF">KFL_001440100</name>
</gene>
<protein>
    <submittedName>
        <fullName evidence="1">Uncharacterized protein</fullName>
    </submittedName>
</protein>
<accession>A0A1Y1I021</accession>
<sequence>MSAKRRLADLLQLKKCTCSRAIQANELRFFAWPGARFQGKSSGKAGAGRPGPQRLLPDLQAELSGLGAAECPPAKTPTSIRPSVVTVGQSHAFAHADIIEDTVRQRPSKGARHAALRLERLENEFQYWRFVGSSGTP</sequence>
<evidence type="ECO:0000313" key="1">
    <source>
        <dbReference type="EMBL" id="GAQ83322.1"/>
    </source>
</evidence>
<reference evidence="1 2" key="1">
    <citation type="journal article" date="2014" name="Nat. Commun.">
        <title>Klebsormidium flaccidum genome reveals primary factors for plant terrestrial adaptation.</title>
        <authorList>
            <person name="Hori K."/>
            <person name="Maruyama F."/>
            <person name="Fujisawa T."/>
            <person name="Togashi T."/>
            <person name="Yamamoto N."/>
            <person name="Seo M."/>
            <person name="Sato S."/>
            <person name="Yamada T."/>
            <person name="Mori H."/>
            <person name="Tajima N."/>
            <person name="Moriyama T."/>
            <person name="Ikeuchi M."/>
            <person name="Watanabe M."/>
            <person name="Wada H."/>
            <person name="Kobayashi K."/>
            <person name="Saito M."/>
            <person name="Masuda T."/>
            <person name="Sasaki-Sekimoto Y."/>
            <person name="Mashiguchi K."/>
            <person name="Awai K."/>
            <person name="Shimojima M."/>
            <person name="Masuda S."/>
            <person name="Iwai M."/>
            <person name="Nobusawa T."/>
            <person name="Narise T."/>
            <person name="Kondo S."/>
            <person name="Saito H."/>
            <person name="Sato R."/>
            <person name="Murakawa M."/>
            <person name="Ihara Y."/>
            <person name="Oshima-Yamada Y."/>
            <person name="Ohtaka K."/>
            <person name="Satoh M."/>
            <person name="Sonobe K."/>
            <person name="Ishii M."/>
            <person name="Ohtani R."/>
            <person name="Kanamori-Sato M."/>
            <person name="Honoki R."/>
            <person name="Miyazaki D."/>
            <person name="Mochizuki H."/>
            <person name="Umetsu J."/>
            <person name="Higashi K."/>
            <person name="Shibata D."/>
            <person name="Kamiya Y."/>
            <person name="Sato N."/>
            <person name="Nakamura Y."/>
            <person name="Tabata S."/>
            <person name="Ida S."/>
            <person name="Kurokawa K."/>
            <person name="Ohta H."/>
        </authorList>
    </citation>
    <scope>NUCLEOTIDE SEQUENCE [LARGE SCALE GENOMIC DNA]</scope>
    <source>
        <strain evidence="1 2">NIES-2285</strain>
    </source>
</reference>
<keyword evidence="2" id="KW-1185">Reference proteome</keyword>
<evidence type="ECO:0000313" key="2">
    <source>
        <dbReference type="Proteomes" id="UP000054558"/>
    </source>
</evidence>
<name>A0A1Y1I021_KLENI</name>